<reference evidence="1" key="1">
    <citation type="submission" date="2020-10" db="EMBL/GenBank/DDBJ databases">
        <title>De novo genome project of the cellulose decomposer Thermobifida halotolerans type strain.</title>
        <authorList>
            <person name="Nagy I."/>
            <person name="Horvath B."/>
            <person name="Kukolya J."/>
            <person name="Nagy I."/>
            <person name="Orsini M."/>
        </authorList>
    </citation>
    <scope>NUCLEOTIDE SEQUENCE</scope>
    <source>
        <strain evidence="1">DSM 44931</strain>
    </source>
</reference>
<gene>
    <name evidence="1" type="ORF">NI17_018825</name>
</gene>
<dbReference type="OrthoDB" id="4336583at2"/>
<dbReference type="EMBL" id="CP063196">
    <property type="protein sequence ID" value="UOE18812.1"/>
    <property type="molecule type" value="Genomic_DNA"/>
</dbReference>
<evidence type="ECO:0000313" key="1">
    <source>
        <dbReference type="EMBL" id="UOE18812.1"/>
    </source>
</evidence>
<proteinExistence type="predicted"/>
<organism evidence="1 2">
    <name type="scientific">Thermobifida halotolerans</name>
    <dbReference type="NCBI Taxonomy" id="483545"/>
    <lineage>
        <taxon>Bacteria</taxon>
        <taxon>Bacillati</taxon>
        <taxon>Actinomycetota</taxon>
        <taxon>Actinomycetes</taxon>
        <taxon>Streptosporangiales</taxon>
        <taxon>Nocardiopsidaceae</taxon>
        <taxon>Thermobifida</taxon>
    </lineage>
</organism>
<name>A0A399FV90_9ACTN</name>
<dbReference type="KEGG" id="thao:NI17_018825"/>
<evidence type="ECO:0000313" key="2">
    <source>
        <dbReference type="Proteomes" id="UP000265719"/>
    </source>
</evidence>
<dbReference type="AlphaFoldDB" id="A0A399FV90"/>
<dbReference type="Proteomes" id="UP000265719">
    <property type="component" value="Chromosome"/>
</dbReference>
<sequence length="96" mass="9963">MTATVQILVPLVTAAGLMAAAVCLARTRRAVLALGVLVDFLIAAGLLRLTADPSWSDIALAAIVIAVRKLASVGLRVSQRAGESAREEEKHGSLTD</sequence>
<accession>A0A399FV90</accession>
<dbReference type="RefSeq" id="WP_068691321.1">
    <property type="nucleotide sequence ID" value="NZ_CP063196.1"/>
</dbReference>
<keyword evidence="2" id="KW-1185">Reference proteome</keyword>
<protein>
    <submittedName>
        <fullName evidence="1">DUF1622 domain-containing protein</fullName>
    </submittedName>
</protein>